<proteinExistence type="predicted"/>
<sequence>MLACGASVGAASLWAGRGQALPMRPCHGQAAPCGLAAGSGRCFCSQAAFLLAPRPQSDTRLWAAALAGGHPLVGGPWLQPAWPWVAGLHGGLAMASRPFSSLPSL</sequence>
<gene>
    <name evidence="1" type="ORF">OPV22_010107</name>
</gene>
<dbReference type="AlphaFoldDB" id="A0AAV8PTF2"/>
<evidence type="ECO:0000313" key="1">
    <source>
        <dbReference type="EMBL" id="KAJ8499555.1"/>
    </source>
</evidence>
<reference evidence="1 2" key="1">
    <citation type="submission" date="2022-12" db="EMBL/GenBank/DDBJ databases">
        <title>Chromosome-scale assembly of the Ensete ventricosum genome.</title>
        <authorList>
            <person name="Dussert Y."/>
            <person name="Stocks J."/>
            <person name="Wendawek A."/>
            <person name="Woldeyes F."/>
            <person name="Nichols R.A."/>
            <person name="Borrell J.S."/>
        </authorList>
    </citation>
    <scope>NUCLEOTIDE SEQUENCE [LARGE SCALE GENOMIC DNA]</scope>
    <source>
        <strain evidence="2">cv. Maze</strain>
        <tissue evidence="1">Seeds</tissue>
    </source>
</reference>
<organism evidence="1 2">
    <name type="scientific">Ensete ventricosum</name>
    <name type="common">Abyssinian banana</name>
    <name type="synonym">Musa ensete</name>
    <dbReference type="NCBI Taxonomy" id="4639"/>
    <lineage>
        <taxon>Eukaryota</taxon>
        <taxon>Viridiplantae</taxon>
        <taxon>Streptophyta</taxon>
        <taxon>Embryophyta</taxon>
        <taxon>Tracheophyta</taxon>
        <taxon>Spermatophyta</taxon>
        <taxon>Magnoliopsida</taxon>
        <taxon>Liliopsida</taxon>
        <taxon>Zingiberales</taxon>
        <taxon>Musaceae</taxon>
        <taxon>Ensete</taxon>
    </lineage>
</organism>
<dbReference type="Proteomes" id="UP001222027">
    <property type="component" value="Unassembled WGS sequence"/>
</dbReference>
<comment type="caution">
    <text evidence="1">The sequence shown here is derived from an EMBL/GenBank/DDBJ whole genome shotgun (WGS) entry which is preliminary data.</text>
</comment>
<dbReference type="EMBL" id="JAQQAF010000003">
    <property type="protein sequence ID" value="KAJ8499555.1"/>
    <property type="molecule type" value="Genomic_DNA"/>
</dbReference>
<evidence type="ECO:0008006" key="3">
    <source>
        <dbReference type="Google" id="ProtNLM"/>
    </source>
</evidence>
<protein>
    <recommendedName>
        <fullName evidence="3">Secreted protein</fullName>
    </recommendedName>
</protein>
<keyword evidence="2" id="KW-1185">Reference proteome</keyword>
<name>A0AAV8PTF2_ENSVE</name>
<evidence type="ECO:0000313" key="2">
    <source>
        <dbReference type="Proteomes" id="UP001222027"/>
    </source>
</evidence>
<accession>A0AAV8PTF2</accession>